<evidence type="ECO:0000313" key="2">
    <source>
        <dbReference type="EMBL" id="MPN11657.1"/>
    </source>
</evidence>
<keyword evidence="1" id="KW-1133">Transmembrane helix</keyword>
<feature type="transmembrane region" description="Helical" evidence="1">
    <location>
        <begin position="21"/>
        <end position="36"/>
    </location>
</feature>
<dbReference type="EMBL" id="VSSQ01057893">
    <property type="protein sequence ID" value="MPN11657.1"/>
    <property type="molecule type" value="Genomic_DNA"/>
</dbReference>
<dbReference type="AlphaFoldDB" id="A0A645FBL3"/>
<feature type="transmembrane region" description="Helical" evidence="1">
    <location>
        <begin position="42"/>
        <end position="62"/>
    </location>
</feature>
<keyword evidence="1" id="KW-0812">Transmembrane</keyword>
<gene>
    <name evidence="2" type="ORF">SDC9_158961</name>
</gene>
<keyword evidence="1" id="KW-0472">Membrane</keyword>
<organism evidence="2">
    <name type="scientific">bioreactor metagenome</name>
    <dbReference type="NCBI Taxonomy" id="1076179"/>
    <lineage>
        <taxon>unclassified sequences</taxon>
        <taxon>metagenomes</taxon>
        <taxon>ecological metagenomes</taxon>
    </lineage>
</organism>
<protein>
    <submittedName>
        <fullName evidence="2">Uncharacterized protein</fullName>
    </submittedName>
</protein>
<proteinExistence type="predicted"/>
<accession>A0A645FBL3</accession>
<sequence length="65" mass="7609">MMSQIKKDERERLHEAIADRNALWFLLFGLIVWAFIKQVMDPFFIGILLGATAIKALTQIYLRDK</sequence>
<comment type="caution">
    <text evidence="2">The sequence shown here is derived from an EMBL/GenBank/DDBJ whole genome shotgun (WGS) entry which is preliminary data.</text>
</comment>
<reference evidence="2" key="1">
    <citation type="submission" date="2019-08" db="EMBL/GenBank/DDBJ databases">
        <authorList>
            <person name="Kucharzyk K."/>
            <person name="Murdoch R.W."/>
            <person name="Higgins S."/>
            <person name="Loffler F."/>
        </authorList>
    </citation>
    <scope>NUCLEOTIDE SEQUENCE</scope>
</reference>
<name>A0A645FBL3_9ZZZZ</name>
<evidence type="ECO:0000256" key="1">
    <source>
        <dbReference type="SAM" id="Phobius"/>
    </source>
</evidence>